<evidence type="ECO:0000313" key="8">
    <source>
        <dbReference type="EMBL" id="EKO34010.1"/>
    </source>
</evidence>
<dbReference type="PROSITE" id="PS00954">
    <property type="entry name" value="IGP_DEHYDRATASE_1"/>
    <property type="match status" value="1"/>
</dbReference>
<organism evidence="8 9">
    <name type="scientific">Leptospira santarosai str. MOR084</name>
    <dbReference type="NCBI Taxonomy" id="1049984"/>
    <lineage>
        <taxon>Bacteria</taxon>
        <taxon>Pseudomonadati</taxon>
        <taxon>Spirochaetota</taxon>
        <taxon>Spirochaetia</taxon>
        <taxon>Leptospirales</taxon>
        <taxon>Leptospiraceae</taxon>
        <taxon>Leptospira</taxon>
    </lineage>
</organism>
<dbReference type="Proteomes" id="UP000006329">
    <property type="component" value="Unassembled WGS sequence"/>
</dbReference>
<evidence type="ECO:0000256" key="4">
    <source>
        <dbReference type="ARBA" id="ARBA00023102"/>
    </source>
</evidence>
<keyword evidence="4 6" id="KW-0368">Histidine biosynthesis</keyword>
<comment type="pathway">
    <text evidence="1 6 7">Amino-acid biosynthesis; L-histidine biosynthesis; L-histidine from 5-phospho-alpha-D-ribose 1-diphosphate: step 6/9.</text>
</comment>
<evidence type="ECO:0000256" key="1">
    <source>
        <dbReference type="ARBA" id="ARBA00005047"/>
    </source>
</evidence>
<evidence type="ECO:0000256" key="6">
    <source>
        <dbReference type="HAMAP-Rule" id="MF_00076"/>
    </source>
</evidence>
<dbReference type="PANTHER" id="PTHR23133:SF2">
    <property type="entry name" value="IMIDAZOLEGLYCEROL-PHOSPHATE DEHYDRATASE"/>
    <property type="match status" value="1"/>
</dbReference>
<gene>
    <name evidence="6 8" type="primary">hisB</name>
    <name evidence="8" type="ORF">LEP1GSC179_3639</name>
</gene>
<dbReference type="Gene3D" id="3.30.230.40">
    <property type="entry name" value="Imidazole glycerol phosphate dehydratase, domain 1"/>
    <property type="match status" value="2"/>
</dbReference>
<dbReference type="HAMAP" id="MF_00076">
    <property type="entry name" value="HisB"/>
    <property type="match status" value="1"/>
</dbReference>
<proteinExistence type="inferred from homology"/>
<evidence type="ECO:0000256" key="2">
    <source>
        <dbReference type="ARBA" id="ARBA00016664"/>
    </source>
</evidence>
<protein>
    <recommendedName>
        <fullName evidence="2 6">Imidazoleglycerol-phosphate dehydratase</fullName>
        <shortName evidence="6">IGPD</shortName>
        <ecNumber evidence="6 7">4.2.1.19</ecNumber>
    </recommendedName>
</protein>
<dbReference type="FunFam" id="3.30.230.40:FF:000001">
    <property type="entry name" value="Imidazoleglycerol-phosphate dehydratase HisB"/>
    <property type="match status" value="1"/>
</dbReference>
<dbReference type="PANTHER" id="PTHR23133">
    <property type="entry name" value="IMIDAZOLEGLYCEROL-PHOSPHATE DEHYDRATASE HIS7"/>
    <property type="match status" value="1"/>
</dbReference>
<keyword evidence="9" id="KW-1185">Reference proteome</keyword>
<dbReference type="UniPathway" id="UPA00031">
    <property type="reaction ID" value="UER00011"/>
</dbReference>
<accession>A0A0E2BFC7</accession>
<dbReference type="SUPFAM" id="SSF54211">
    <property type="entry name" value="Ribosomal protein S5 domain 2-like"/>
    <property type="match status" value="2"/>
</dbReference>
<sequence>MTRKLIGFYDPVRMKAERKTSETEIKLEMNLHGTGQYRFDTEIPFFEHMLSHISKHGLIDLNLWLRGDIEIDCHHSVEDTAILMGTTIHKQLGDKAGIFRYGHFTLTMDEVLTTVAVDLGGRYFFKYTGPELTGKFGIYDAELSLEFLQKLALNAKMNLHIVVHYGDNRHHIHESIFKALGKALRMAIAQDSATAGAIPSTKGVLE</sequence>
<keyword evidence="6" id="KW-0963">Cytoplasm</keyword>
<dbReference type="EC" id="4.2.1.19" evidence="6 7"/>
<dbReference type="GO" id="GO:0004424">
    <property type="term" value="F:imidazoleglycerol-phosphate dehydratase activity"/>
    <property type="evidence" value="ECO:0007669"/>
    <property type="project" value="UniProtKB-UniRule"/>
</dbReference>
<dbReference type="InterPro" id="IPR020565">
    <property type="entry name" value="ImidazoleglycerP_deHydtase_CS"/>
</dbReference>
<evidence type="ECO:0000313" key="9">
    <source>
        <dbReference type="Proteomes" id="UP000006329"/>
    </source>
</evidence>
<keyword evidence="3 6" id="KW-0028">Amino-acid biosynthesis</keyword>
<comment type="subcellular location">
    <subcellularLocation>
        <location evidence="6 7">Cytoplasm</location>
    </subcellularLocation>
</comment>
<reference evidence="8" key="1">
    <citation type="submission" date="2012-10" db="EMBL/GenBank/DDBJ databases">
        <authorList>
            <person name="Harkins D.M."/>
            <person name="Durkin A.S."/>
            <person name="Brinkac L.M."/>
            <person name="Haft D.H."/>
            <person name="Selengut J.D."/>
            <person name="Sanka R."/>
            <person name="DePew J."/>
            <person name="Purushe J."/>
            <person name="Matthias M.A."/>
            <person name="Vinetz J.M."/>
            <person name="Sutton G.G."/>
            <person name="Nierman W.C."/>
            <person name="Fouts D.E."/>
        </authorList>
    </citation>
    <scope>NUCLEOTIDE SEQUENCE [LARGE SCALE GENOMIC DNA]</scope>
    <source>
        <strain evidence="8">MOR084</strain>
    </source>
</reference>
<dbReference type="GO" id="GO:0000105">
    <property type="term" value="P:L-histidine biosynthetic process"/>
    <property type="evidence" value="ECO:0007669"/>
    <property type="project" value="UniProtKB-UniRule"/>
</dbReference>
<dbReference type="GO" id="GO:0005737">
    <property type="term" value="C:cytoplasm"/>
    <property type="evidence" value="ECO:0007669"/>
    <property type="project" value="UniProtKB-SubCell"/>
</dbReference>
<dbReference type="FunFam" id="3.30.230.40:FF:000003">
    <property type="entry name" value="Imidazoleglycerol-phosphate dehydratase HisB"/>
    <property type="match status" value="1"/>
</dbReference>
<evidence type="ECO:0000256" key="7">
    <source>
        <dbReference type="RuleBase" id="RU000599"/>
    </source>
</evidence>
<dbReference type="EMBL" id="AHON02000039">
    <property type="protein sequence ID" value="EKO34010.1"/>
    <property type="molecule type" value="Genomic_DNA"/>
</dbReference>
<dbReference type="InterPro" id="IPR038494">
    <property type="entry name" value="IGPD_sf"/>
</dbReference>
<dbReference type="CDD" id="cd07914">
    <property type="entry name" value="IGPD"/>
    <property type="match status" value="1"/>
</dbReference>
<evidence type="ECO:0000256" key="5">
    <source>
        <dbReference type="ARBA" id="ARBA00023239"/>
    </source>
</evidence>
<dbReference type="AlphaFoldDB" id="A0A0E2BFC7"/>
<dbReference type="PROSITE" id="PS00955">
    <property type="entry name" value="IGP_DEHYDRATASE_2"/>
    <property type="match status" value="1"/>
</dbReference>
<dbReference type="Pfam" id="PF00475">
    <property type="entry name" value="IGPD"/>
    <property type="match status" value="1"/>
</dbReference>
<name>A0A0E2BFC7_9LEPT</name>
<keyword evidence="5 6" id="KW-0456">Lyase</keyword>
<dbReference type="NCBIfam" id="NF002114">
    <property type="entry name" value="PRK00951.2-4"/>
    <property type="match status" value="1"/>
</dbReference>
<evidence type="ECO:0000256" key="3">
    <source>
        <dbReference type="ARBA" id="ARBA00022605"/>
    </source>
</evidence>
<dbReference type="RefSeq" id="WP_004467190.1">
    <property type="nucleotide sequence ID" value="NZ_AHON02000039.1"/>
</dbReference>
<comment type="caution">
    <text evidence="8">The sequence shown here is derived from an EMBL/GenBank/DDBJ whole genome shotgun (WGS) entry which is preliminary data.</text>
</comment>
<dbReference type="InterPro" id="IPR020568">
    <property type="entry name" value="Ribosomal_Su5_D2-typ_SF"/>
</dbReference>
<comment type="catalytic activity">
    <reaction evidence="6 7">
        <text>D-erythro-1-(imidazol-4-yl)glycerol 3-phosphate = 3-(imidazol-4-yl)-2-oxopropyl phosphate + H2O</text>
        <dbReference type="Rhea" id="RHEA:11040"/>
        <dbReference type="ChEBI" id="CHEBI:15377"/>
        <dbReference type="ChEBI" id="CHEBI:57766"/>
        <dbReference type="ChEBI" id="CHEBI:58278"/>
        <dbReference type="EC" id="4.2.1.19"/>
    </reaction>
</comment>
<comment type="similarity">
    <text evidence="6 7">Belongs to the imidazoleglycerol-phosphate dehydratase family.</text>
</comment>
<dbReference type="InterPro" id="IPR000807">
    <property type="entry name" value="ImidazoleglycerolP_deHydtase"/>
</dbReference>